<name>A0A2S4RR04_CITAM</name>
<dbReference type="RefSeq" id="WP_103780610.1">
    <property type="nucleotide sequence ID" value="NZ_PQLX01000014.1"/>
</dbReference>
<evidence type="ECO:0000313" key="1">
    <source>
        <dbReference type="EMBL" id="POU60366.1"/>
    </source>
</evidence>
<dbReference type="AlphaFoldDB" id="A0A2S4RR04"/>
<reference evidence="1 2" key="1">
    <citation type="submission" date="2018-01" db="EMBL/GenBank/DDBJ databases">
        <title>Complete genome sequences of 14 Citrobacter spp. isolated from plant in Canada.</title>
        <authorList>
            <person name="Bhandare S.G."/>
            <person name="Colavecchio A."/>
            <person name="Jeukens J."/>
            <person name="Emond-Rheault J.-G."/>
            <person name="Freschi L."/>
            <person name="Hamel J."/>
            <person name="Kukavica-Ibrulj I."/>
            <person name="Levesque R."/>
            <person name="Goodridge L."/>
        </authorList>
    </citation>
    <scope>NUCLEOTIDE SEQUENCE [LARGE SCALE GENOMIC DNA]</scope>
    <source>
        <strain evidence="1 2">S1285</strain>
    </source>
</reference>
<accession>A0A2S4RR04</accession>
<dbReference type="Proteomes" id="UP000237003">
    <property type="component" value="Unassembled WGS sequence"/>
</dbReference>
<protein>
    <submittedName>
        <fullName evidence="1">Uncharacterized protein</fullName>
    </submittedName>
</protein>
<comment type="caution">
    <text evidence="1">The sequence shown here is derived from an EMBL/GenBank/DDBJ whole genome shotgun (WGS) entry which is preliminary data.</text>
</comment>
<proteinExistence type="predicted"/>
<dbReference type="EMBL" id="PQLX01000014">
    <property type="protein sequence ID" value="POU60366.1"/>
    <property type="molecule type" value="Genomic_DNA"/>
</dbReference>
<sequence length="63" mass="6611">MNDSGKKNGAYFLKISLLAVLALSVNLASASLTIKSIGGFHTGSEKVELKGLPPDTTFISAMR</sequence>
<gene>
    <name evidence="1" type="ORF">C3430_25285</name>
</gene>
<evidence type="ECO:0000313" key="2">
    <source>
        <dbReference type="Proteomes" id="UP000237003"/>
    </source>
</evidence>
<organism evidence="1 2">
    <name type="scientific">Citrobacter amalonaticus</name>
    <dbReference type="NCBI Taxonomy" id="35703"/>
    <lineage>
        <taxon>Bacteria</taxon>
        <taxon>Pseudomonadati</taxon>
        <taxon>Pseudomonadota</taxon>
        <taxon>Gammaproteobacteria</taxon>
        <taxon>Enterobacterales</taxon>
        <taxon>Enterobacteriaceae</taxon>
        <taxon>Citrobacter</taxon>
    </lineage>
</organism>